<evidence type="ECO:0000256" key="1">
    <source>
        <dbReference type="SAM" id="MobiDB-lite"/>
    </source>
</evidence>
<proteinExistence type="predicted"/>
<dbReference type="GeneID" id="63026108"/>
<dbReference type="EMBL" id="MH976513">
    <property type="protein sequence ID" value="AYR03040.1"/>
    <property type="molecule type" value="Genomic_DNA"/>
</dbReference>
<dbReference type="RefSeq" id="YP_010001603.1">
    <property type="nucleotide sequence ID" value="NC_053234.1"/>
</dbReference>
<dbReference type="KEGG" id="vg:63026108"/>
<feature type="region of interest" description="Disordered" evidence="1">
    <location>
        <begin position="107"/>
        <end position="135"/>
    </location>
</feature>
<protein>
    <submittedName>
        <fullName evidence="2">Uncharacterized protein</fullName>
    </submittedName>
</protein>
<name>A0A3G3M950_9CAUD</name>
<reference evidence="2 3" key="1">
    <citation type="submission" date="2018-09" db="EMBL/GenBank/DDBJ databases">
        <authorList>
            <person name="Pope W.H."/>
            <person name="Garlena R.A."/>
            <person name="Russell D.A."/>
            <person name="Jacobs-Sera D."/>
            <person name="Hatfull G.F."/>
        </authorList>
    </citation>
    <scope>NUCLEOTIDE SEQUENCE [LARGE SCALE GENOMIC DNA]</scope>
</reference>
<gene>
    <name evidence="2" type="primary">61</name>
    <name evidence="2" type="ORF">SEA_KROOS_61</name>
</gene>
<organism evidence="2 3">
    <name type="scientific">Gordonia phage Kroos</name>
    <dbReference type="NCBI Taxonomy" id="2483671"/>
    <lineage>
        <taxon>Viruses</taxon>
        <taxon>Duplodnaviria</taxon>
        <taxon>Heunggongvirae</taxon>
        <taxon>Uroviricota</taxon>
        <taxon>Caudoviricetes</taxon>
        <taxon>Stackebrandtviridae</taxon>
        <taxon>Schenleyvirinae</taxon>
        <taxon>Kroosvirus</taxon>
        <taxon>Kroosvirus kroos</taxon>
    </lineage>
</organism>
<feature type="compositionally biased region" description="Basic and acidic residues" evidence="1">
    <location>
        <begin position="107"/>
        <end position="122"/>
    </location>
</feature>
<keyword evidence="3" id="KW-1185">Reference proteome</keyword>
<evidence type="ECO:0000313" key="3">
    <source>
        <dbReference type="Proteomes" id="UP000268332"/>
    </source>
</evidence>
<dbReference type="Proteomes" id="UP000268332">
    <property type="component" value="Segment"/>
</dbReference>
<evidence type="ECO:0000313" key="2">
    <source>
        <dbReference type="EMBL" id="AYR03040.1"/>
    </source>
</evidence>
<sequence>MTGQQEWTEHIVAEIDVLAHDAKLGTEHEFHDGWYFELENPTQRVHDGTPPRRVLTCGCGVVLVVGRRPAADTDTDSAYPNRFRVVFHPADDQPDGMPAIPQVLGEYPHRSQAESALDDARARQTRRGQWRIEPV</sequence>
<accession>A0A3G3M950</accession>